<sequence length="358" mass="39821">MRKIFYCTMLISLSLLAFSCKKAPGITIESLNKSGEEFYFGEKVPVWASTSGDNNTVSYEWNATGGTFDGFRTQNLFENLWIAPSTAGDYTITATAKNSSGGSSSRSAKLKVTRYFFDEFQSAYTLNGNGWSTSNTSNSLITNVDTASSRLELTASSTTAPNVRRNLDLSELKIPFSVRTRLGWKTYFRANSTIVISLFFNQPSNPTYPYIREIRWEIWPTVNPATTDNFQIRYETFVPATNVSKFSTVGNTAPNPLPLISPVKGRYPGLAMANGALKNLSFSIDANDVFHAYVGGELWFTSNGIKDWLAYARATYSGFQDPSPKEYRVAFPAKESNNVGTTLVMKHVYINNDNQILK</sequence>
<comment type="caution">
    <text evidence="2">The sequence shown here is derived from an EMBL/GenBank/DDBJ whole genome shotgun (WGS) entry which is preliminary data.</text>
</comment>
<evidence type="ECO:0000256" key="1">
    <source>
        <dbReference type="SAM" id="SignalP"/>
    </source>
</evidence>
<evidence type="ECO:0000313" key="3">
    <source>
        <dbReference type="Proteomes" id="UP000290204"/>
    </source>
</evidence>
<keyword evidence="3" id="KW-1185">Reference proteome</keyword>
<gene>
    <name evidence="2" type="ORF">ESA94_01325</name>
</gene>
<protein>
    <recommendedName>
        <fullName evidence="4">PKD domain-containing protein</fullName>
    </recommendedName>
</protein>
<feature type="chain" id="PRO_5020943265" description="PKD domain-containing protein" evidence="1">
    <location>
        <begin position="23"/>
        <end position="358"/>
    </location>
</feature>
<keyword evidence="1" id="KW-0732">Signal</keyword>
<proteinExistence type="predicted"/>
<dbReference type="PROSITE" id="PS51257">
    <property type="entry name" value="PROKAR_LIPOPROTEIN"/>
    <property type="match status" value="1"/>
</dbReference>
<evidence type="ECO:0008006" key="4">
    <source>
        <dbReference type="Google" id="ProtNLM"/>
    </source>
</evidence>
<dbReference type="EMBL" id="SDHW01000001">
    <property type="protein sequence ID" value="RXK61685.1"/>
    <property type="molecule type" value="Genomic_DNA"/>
</dbReference>
<dbReference type="SUPFAM" id="SSF49299">
    <property type="entry name" value="PKD domain"/>
    <property type="match status" value="1"/>
</dbReference>
<name>A0A4Q1CLU7_9BACT</name>
<dbReference type="RefSeq" id="WP_129129057.1">
    <property type="nucleotide sequence ID" value="NZ_SDHW01000001.1"/>
</dbReference>
<dbReference type="InterPro" id="IPR013783">
    <property type="entry name" value="Ig-like_fold"/>
</dbReference>
<organism evidence="2 3">
    <name type="scientific">Lacibacter luteus</name>
    <dbReference type="NCBI Taxonomy" id="2508719"/>
    <lineage>
        <taxon>Bacteria</taxon>
        <taxon>Pseudomonadati</taxon>
        <taxon>Bacteroidota</taxon>
        <taxon>Chitinophagia</taxon>
        <taxon>Chitinophagales</taxon>
        <taxon>Chitinophagaceae</taxon>
        <taxon>Lacibacter</taxon>
    </lineage>
</organism>
<dbReference type="Proteomes" id="UP000290204">
    <property type="component" value="Unassembled WGS sequence"/>
</dbReference>
<reference evidence="2 3" key="1">
    <citation type="submission" date="2019-01" db="EMBL/GenBank/DDBJ databases">
        <title>Lacibacter sp. strain TTM-7.</title>
        <authorList>
            <person name="Chen W.-M."/>
        </authorList>
    </citation>
    <scope>NUCLEOTIDE SEQUENCE [LARGE SCALE GENOMIC DNA]</scope>
    <source>
        <strain evidence="2 3">TTM-7</strain>
    </source>
</reference>
<dbReference type="OrthoDB" id="1031873at2"/>
<feature type="signal peptide" evidence="1">
    <location>
        <begin position="1"/>
        <end position="22"/>
    </location>
</feature>
<dbReference type="Gene3D" id="2.60.40.10">
    <property type="entry name" value="Immunoglobulins"/>
    <property type="match status" value="1"/>
</dbReference>
<dbReference type="AlphaFoldDB" id="A0A4Q1CLU7"/>
<accession>A0A4Q1CLU7</accession>
<dbReference type="InterPro" id="IPR035986">
    <property type="entry name" value="PKD_dom_sf"/>
</dbReference>
<evidence type="ECO:0000313" key="2">
    <source>
        <dbReference type="EMBL" id="RXK61685.1"/>
    </source>
</evidence>